<feature type="region of interest" description="Disordered" evidence="1">
    <location>
        <begin position="110"/>
        <end position="255"/>
    </location>
</feature>
<protein>
    <submittedName>
        <fullName evidence="2">Uncharacterized protein</fullName>
    </submittedName>
</protein>
<feature type="compositionally biased region" description="Polar residues" evidence="1">
    <location>
        <begin position="202"/>
        <end position="211"/>
    </location>
</feature>
<dbReference type="GeneID" id="17286226"/>
<reference evidence="2" key="2">
    <citation type="submission" date="2024-10" db="UniProtKB">
        <authorList>
            <consortium name="EnsemblProtists"/>
        </authorList>
    </citation>
    <scope>IDENTIFICATION</scope>
</reference>
<accession>A0A0D3KYX0</accession>
<organism evidence="2 3">
    <name type="scientific">Emiliania huxleyi (strain CCMP1516)</name>
    <dbReference type="NCBI Taxonomy" id="280463"/>
    <lineage>
        <taxon>Eukaryota</taxon>
        <taxon>Haptista</taxon>
        <taxon>Haptophyta</taxon>
        <taxon>Prymnesiophyceae</taxon>
        <taxon>Isochrysidales</taxon>
        <taxon>Noelaerhabdaceae</taxon>
        <taxon>Emiliania</taxon>
    </lineage>
</organism>
<dbReference type="EnsemblProtists" id="EOD40955">
    <property type="protein sequence ID" value="EOD40955"/>
    <property type="gene ID" value="EMIHUDRAFT_446732"/>
</dbReference>
<evidence type="ECO:0000256" key="1">
    <source>
        <dbReference type="SAM" id="MobiDB-lite"/>
    </source>
</evidence>
<dbReference type="KEGG" id="ehx:EMIHUDRAFT_446732"/>
<dbReference type="RefSeq" id="XP_005793384.1">
    <property type="nucleotide sequence ID" value="XM_005793327.1"/>
</dbReference>
<feature type="compositionally biased region" description="Low complexity" evidence="1">
    <location>
        <begin position="113"/>
        <end position="130"/>
    </location>
</feature>
<dbReference type="HOGENOM" id="CLU_1191797_0_0_1"/>
<keyword evidence="3" id="KW-1185">Reference proteome</keyword>
<name>A0A0D3KYX0_EMIH1</name>
<feature type="compositionally biased region" description="Low complexity" evidence="1">
    <location>
        <begin position="185"/>
        <end position="200"/>
    </location>
</feature>
<proteinExistence type="predicted"/>
<reference evidence="3" key="1">
    <citation type="journal article" date="2013" name="Nature">
        <title>Pan genome of the phytoplankton Emiliania underpins its global distribution.</title>
        <authorList>
            <person name="Read B.A."/>
            <person name="Kegel J."/>
            <person name="Klute M.J."/>
            <person name="Kuo A."/>
            <person name="Lefebvre S.C."/>
            <person name="Maumus F."/>
            <person name="Mayer C."/>
            <person name="Miller J."/>
            <person name="Monier A."/>
            <person name="Salamov A."/>
            <person name="Young J."/>
            <person name="Aguilar M."/>
            <person name="Claverie J.M."/>
            <person name="Frickenhaus S."/>
            <person name="Gonzalez K."/>
            <person name="Herman E.K."/>
            <person name="Lin Y.C."/>
            <person name="Napier J."/>
            <person name="Ogata H."/>
            <person name="Sarno A.F."/>
            <person name="Shmutz J."/>
            <person name="Schroeder D."/>
            <person name="de Vargas C."/>
            <person name="Verret F."/>
            <person name="von Dassow P."/>
            <person name="Valentin K."/>
            <person name="Van de Peer Y."/>
            <person name="Wheeler G."/>
            <person name="Dacks J.B."/>
            <person name="Delwiche C.F."/>
            <person name="Dyhrman S.T."/>
            <person name="Glockner G."/>
            <person name="John U."/>
            <person name="Richards T."/>
            <person name="Worden A.Z."/>
            <person name="Zhang X."/>
            <person name="Grigoriev I.V."/>
            <person name="Allen A.E."/>
            <person name="Bidle K."/>
            <person name="Borodovsky M."/>
            <person name="Bowler C."/>
            <person name="Brownlee C."/>
            <person name="Cock J.M."/>
            <person name="Elias M."/>
            <person name="Gladyshev V.N."/>
            <person name="Groth M."/>
            <person name="Guda C."/>
            <person name="Hadaegh A."/>
            <person name="Iglesias-Rodriguez M.D."/>
            <person name="Jenkins J."/>
            <person name="Jones B.M."/>
            <person name="Lawson T."/>
            <person name="Leese F."/>
            <person name="Lindquist E."/>
            <person name="Lobanov A."/>
            <person name="Lomsadze A."/>
            <person name="Malik S.B."/>
            <person name="Marsh M.E."/>
            <person name="Mackinder L."/>
            <person name="Mock T."/>
            <person name="Mueller-Roeber B."/>
            <person name="Pagarete A."/>
            <person name="Parker M."/>
            <person name="Probert I."/>
            <person name="Quesneville H."/>
            <person name="Raines C."/>
            <person name="Rensing S.A."/>
            <person name="Riano-Pachon D.M."/>
            <person name="Richier S."/>
            <person name="Rokitta S."/>
            <person name="Shiraiwa Y."/>
            <person name="Soanes D.M."/>
            <person name="van der Giezen M."/>
            <person name="Wahlund T.M."/>
            <person name="Williams B."/>
            <person name="Wilson W."/>
            <person name="Wolfe G."/>
            <person name="Wurch L.L."/>
        </authorList>
    </citation>
    <scope>NUCLEOTIDE SEQUENCE</scope>
</reference>
<dbReference type="AlphaFoldDB" id="A0A0D3KYX0"/>
<dbReference type="Proteomes" id="UP000013827">
    <property type="component" value="Unassembled WGS sequence"/>
</dbReference>
<sequence>MPLMEYVGEGSPYHEAFRQRIPVSELWWRLLEPYEYKECPDHVKLNGDKSKAGEGESDQFFGHYTMTQYYHDHRPVYKNEDLAHPHAACSSPRGGEPLLLMGLHARGSRTRRCTSSCPRRTTTTGSSGPTFAGRRAGSSPAPQARLRVQKRRRGGRSSCKAGGATRTSPQTATRATRSTPPLSTAAGRGRSCSGGRSLASVATRTTRSGSPPHSPSARSTTTVARTRRAAWPTSTAPSGRTAPCAPRRTSSGRCR</sequence>
<dbReference type="PaxDb" id="2903-EOD40955"/>
<evidence type="ECO:0000313" key="3">
    <source>
        <dbReference type="Proteomes" id="UP000013827"/>
    </source>
</evidence>
<feature type="compositionally biased region" description="Polar residues" evidence="1">
    <location>
        <begin position="165"/>
        <end position="182"/>
    </location>
</feature>
<evidence type="ECO:0000313" key="2">
    <source>
        <dbReference type="EnsemblProtists" id="EOD40955"/>
    </source>
</evidence>